<name>A0A645B3J0_9ZZZZ</name>
<comment type="caution">
    <text evidence="2">The sequence shown here is derived from an EMBL/GenBank/DDBJ whole genome shotgun (WGS) entry which is preliminary data.</text>
</comment>
<gene>
    <name evidence="2" type="ORF">SDC9_106835</name>
</gene>
<dbReference type="AlphaFoldDB" id="A0A645B3J0"/>
<sequence>MKTEHQIDDFIRREKQTEPNPFLSSRVMANIEKLQKPEVKKNPVWQVAAVSASVAAVVFLGISIGNSYVDSTSPETVMNINDSQMENLGYYNLENYE</sequence>
<evidence type="ECO:0000313" key="2">
    <source>
        <dbReference type="EMBL" id="MPM59989.1"/>
    </source>
</evidence>
<proteinExistence type="predicted"/>
<reference evidence="2" key="1">
    <citation type="submission" date="2019-08" db="EMBL/GenBank/DDBJ databases">
        <authorList>
            <person name="Kucharzyk K."/>
            <person name="Murdoch R.W."/>
            <person name="Higgins S."/>
            <person name="Loffler F."/>
        </authorList>
    </citation>
    <scope>NUCLEOTIDE SEQUENCE</scope>
</reference>
<feature type="transmembrane region" description="Helical" evidence="1">
    <location>
        <begin position="43"/>
        <end position="64"/>
    </location>
</feature>
<keyword evidence="1" id="KW-1133">Transmembrane helix</keyword>
<dbReference type="EMBL" id="VSSQ01017564">
    <property type="protein sequence ID" value="MPM59989.1"/>
    <property type="molecule type" value="Genomic_DNA"/>
</dbReference>
<evidence type="ECO:0000256" key="1">
    <source>
        <dbReference type="SAM" id="Phobius"/>
    </source>
</evidence>
<keyword evidence="1" id="KW-0472">Membrane</keyword>
<protein>
    <submittedName>
        <fullName evidence="2">Uncharacterized protein</fullName>
    </submittedName>
</protein>
<keyword evidence="1" id="KW-0812">Transmembrane</keyword>
<accession>A0A645B3J0</accession>
<organism evidence="2">
    <name type="scientific">bioreactor metagenome</name>
    <dbReference type="NCBI Taxonomy" id="1076179"/>
    <lineage>
        <taxon>unclassified sequences</taxon>
        <taxon>metagenomes</taxon>
        <taxon>ecological metagenomes</taxon>
    </lineage>
</organism>